<proteinExistence type="predicted"/>
<dbReference type="AlphaFoldDB" id="A0A1I0BGS2"/>
<evidence type="ECO:0000313" key="1">
    <source>
        <dbReference type="EMBL" id="SET06178.1"/>
    </source>
</evidence>
<reference evidence="2" key="1">
    <citation type="submission" date="2016-10" db="EMBL/GenBank/DDBJ databases">
        <authorList>
            <person name="Varghese N."/>
            <person name="Submissions S."/>
        </authorList>
    </citation>
    <scope>NUCLEOTIDE SEQUENCE [LARGE SCALE GENOMIC DNA]</scope>
    <source>
        <strain evidence="2">DSM 18579</strain>
    </source>
</reference>
<dbReference type="Proteomes" id="UP000242642">
    <property type="component" value="Unassembled WGS sequence"/>
</dbReference>
<dbReference type="OrthoDB" id="9762834at2"/>
<gene>
    <name evidence="1" type="ORF">SAMN02583745_01252</name>
</gene>
<sequence length="624" mass="73867">MSKILTGDELLDWFYSVGDDLLDFDEESWHCELAKHTKDLILIPNSLDLLIIGCKFYLRFEQFDACQSWLTTYLINLEQNQMTQTESSCDVFQFFKYYCEFKKLIHQKQNHYASDIANHIIKLIEKNYVDYKLYFSSEVANQYVYLLDRVDFDVFKELTEIFYEANLLQQWARLKFMIEQDRLKYTISNYKDSQCENKLYPLLTSMITCFSSYAYYYRKIDDEIGIEALKQKVEFFLMILTKKIDKSALFILELALRLMGENPVIQSFVFAYYNKISLAQWGGFTEYERRSCLLKVERINLLTSYRIEGVTANVVKKAEANFKYLSSITDGTCYSILLQSCFEYKPHSRPQLINKERYFTTLKTIICDIRGTPIVSDLQTMPQYREVLPNKHYLVLMLLNQLYHKTTMNDLRGNAFGLDRETLRHFYRQLIELIDVDNNDPCVVETLCHSILYLSDFNAYQLMSKKLYFGNQEINQGMPFAYLFKLVAKLKIEGLHVYLNDEIPVILTATDGEKICSNFHNTLGWVFNKQYKDLNFKEQLQIDYVCLYLNLSTIECYENFFKTGEGGFSDLNHSGYLEKCRNVFLLASKIYQAFDEYQSNTLYPFTENKYDWLKLVSKYQSYNQ</sequence>
<evidence type="ECO:0000313" key="2">
    <source>
        <dbReference type="Proteomes" id="UP000242642"/>
    </source>
</evidence>
<dbReference type="RefSeq" id="WP_093318693.1">
    <property type="nucleotide sequence ID" value="NZ_FOHV01000008.1"/>
</dbReference>
<accession>A0A1I0BGS2</accession>
<keyword evidence="2" id="KW-1185">Reference proteome</keyword>
<dbReference type="EMBL" id="FOHV01000008">
    <property type="protein sequence ID" value="SET06178.1"/>
    <property type="molecule type" value="Genomic_DNA"/>
</dbReference>
<protein>
    <submittedName>
        <fullName evidence="1">Uncharacterized protein</fullName>
    </submittedName>
</protein>
<organism evidence="1 2">
    <name type="scientific">Thorsellia anophelis DSM 18579</name>
    <dbReference type="NCBI Taxonomy" id="1123402"/>
    <lineage>
        <taxon>Bacteria</taxon>
        <taxon>Pseudomonadati</taxon>
        <taxon>Pseudomonadota</taxon>
        <taxon>Gammaproteobacteria</taxon>
        <taxon>Enterobacterales</taxon>
        <taxon>Thorselliaceae</taxon>
        <taxon>Thorsellia</taxon>
    </lineage>
</organism>
<name>A0A1I0BGS2_9GAMM</name>